<keyword evidence="3 4" id="KW-0732">Signal</keyword>
<evidence type="ECO:0000256" key="4">
    <source>
        <dbReference type="SAM" id="SignalP"/>
    </source>
</evidence>
<dbReference type="InterPro" id="IPR006059">
    <property type="entry name" value="SBP"/>
</dbReference>
<evidence type="ECO:0000256" key="1">
    <source>
        <dbReference type="ARBA" id="ARBA00008520"/>
    </source>
</evidence>
<keyword evidence="2" id="KW-0813">Transport</keyword>
<dbReference type="GO" id="GO:0042956">
    <property type="term" value="P:maltodextrin transmembrane transport"/>
    <property type="evidence" value="ECO:0007669"/>
    <property type="project" value="TreeGrafter"/>
</dbReference>
<feature type="chain" id="PRO_5038422183" evidence="4">
    <location>
        <begin position="19"/>
        <end position="414"/>
    </location>
</feature>
<evidence type="ECO:0000313" key="6">
    <source>
        <dbReference type="Proteomes" id="UP000240739"/>
    </source>
</evidence>
<sequence length="414" mass="45767">MRRVTALTLVLLATVALSACGSGEDSGSRTLTWFIAKQPGGALDVLADRCSRQSDGRYRIRLEYLPSQADQQREQLVRRLGAEDDTIDIIGADVVWTGEFANAGWLRPVPAARRATLTRGVFDSVRRTATFENRLYAAPLWSNTQLLWYRKDRVDRAPRTWDELLDEADRLGDDGVVAIQGSRYEGLVVLASALINSAGTRVLDGPDRLGLRRAPTVRALEILARLARTHGTADIDTSDEDSASKSFEAGTATFELNYPFVYPAAKANAPAVYEQMAAAKYPRVDPSRPSNPPLGGFNLGVSSYAKDPDRAWDAIECLVSSRNQLEVTKREGLPPVRPDLFDRRTVKDAYPGFARTIRESIEDAEPRPSESPAYQDVSLAIQRALHPLTKLDPAKAYDDLREKVQQAIDREGLL</sequence>
<accession>A0A2T4UHL7</accession>
<feature type="signal peptide" evidence="4">
    <location>
        <begin position="1"/>
        <end position="18"/>
    </location>
</feature>
<dbReference type="PROSITE" id="PS51257">
    <property type="entry name" value="PROKAR_LIPOPROTEIN"/>
    <property type="match status" value="1"/>
</dbReference>
<comment type="caution">
    <text evidence="5">The sequence shown here is derived from an EMBL/GenBank/DDBJ whole genome shotgun (WGS) entry which is preliminary data.</text>
</comment>
<organism evidence="5 6">
    <name type="scientific">Paraconexibacter algicola</name>
    <dbReference type="NCBI Taxonomy" id="2133960"/>
    <lineage>
        <taxon>Bacteria</taxon>
        <taxon>Bacillati</taxon>
        <taxon>Actinomycetota</taxon>
        <taxon>Thermoleophilia</taxon>
        <taxon>Solirubrobacterales</taxon>
        <taxon>Paraconexibacteraceae</taxon>
        <taxon>Paraconexibacter</taxon>
    </lineage>
</organism>
<dbReference type="GO" id="GO:0015768">
    <property type="term" value="P:maltose transport"/>
    <property type="evidence" value="ECO:0007669"/>
    <property type="project" value="TreeGrafter"/>
</dbReference>
<gene>
    <name evidence="5" type="ORF">C7Y72_03160</name>
</gene>
<dbReference type="OrthoDB" id="3495561at2"/>
<dbReference type="PANTHER" id="PTHR30061:SF50">
    <property type="entry name" value="MALTOSE_MALTODEXTRIN-BINDING PERIPLASMIC PROTEIN"/>
    <property type="match status" value="1"/>
</dbReference>
<evidence type="ECO:0000256" key="2">
    <source>
        <dbReference type="ARBA" id="ARBA00022448"/>
    </source>
</evidence>
<dbReference type="PANTHER" id="PTHR30061">
    <property type="entry name" value="MALTOSE-BINDING PERIPLASMIC PROTEIN"/>
    <property type="match status" value="1"/>
</dbReference>
<evidence type="ECO:0000256" key="3">
    <source>
        <dbReference type="ARBA" id="ARBA00022729"/>
    </source>
</evidence>
<comment type="similarity">
    <text evidence="1">Belongs to the bacterial solute-binding protein 1 family.</text>
</comment>
<protein>
    <submittedName>
        <fullName evidence="5">ABC transporter substrate-binding protein</fullName>
    </submittedName>
</protein>
<dbReference type="RefSeq" id="WP_107567154.1">
    <property type="nucleotide sequence ID" value="NZ_PYYB01000001.1"/>
</dbReference>
<dbReference type="AlphaFoldDB" id="A0A2T4UHL7"/>
<keyword evidence="6" id="KW-1185">Reference proteome</keyword>
<reference evidence="5 6" key="1">
    <citation type="submission" date="2018-03" db="EMBL/GenBank/DDBJ databases">
        <title>Aquarubrobacter algicola gen. nov., sp. nov., a novel actinobacterium isolated from shallow eutrophic lake during the end of cyanobacterial harmful algal blooms.</title>
        <authorList>
            <person name="Chun S.J."/>
        </authorList>
    </citation>
    <scope>NUCLEOTIDE SEQUENCE [LARGE SCALE GENOMIC DNA]</scope>
    <source>
        <strain evidence="5 6">Seoho-28</strain>
    </source>
</reference>
<dbReference type="Pfam" id="PF01547">
    <property type="entry name" value="SBP_bac_1"/>
    <property type="match status" value="1"/>
</dbReference>
<dbReference type="Proteomes" id="UP000240739">
    <property type="component" value="Unassembled WGS sequence"/>
</dbReference>
<dbReference type="GO" id="GO:0055052">
    <property type="term" value="C:ATP-binding cassette (ABC) transporter complex, substrate-binding subunit-containing"/>
    <property type="evidence" value="ECO:0007669"/>
    <property type="project" value="TreeGrafter"/>
</dbReference>
<dbReference type="SUPFAM" id="SSF53850">
    <property type="entry name" value="Periplasmic binding protein-like II"/>
    <property type="match status" value="1"/>
</dbReference>
<dbReference type="Gene3D" id="3.40.190.10">
    <property type="entry name" value="Periplasmic binding protein-like II"/>
    <property type="match status" value="2"/>
</dbReference>
<proteinExistence type="inferred from homology"/>
<evidence type="ECO:0000313" key="5">
    <source>
        <dbReference type="EMBL" id="PTL58717.1"/>
    </source>
</evidence>
<dbReference type="GO" id="GO:1901982">
    <property type="term" value="F:maltose binding"/>
    <property type="evidence" value="ECO:0007669"/>
    <property type="project" value="TreeGrafter"/>
</dbReference>
<dbReference type="EMBL" id="PYYB01000001">
    <property type="protein sequence ID" value="PTL58717.1"/>
    <property type="molecule type" value="Genomic_DNA"/>
</dbReference>
<name>A0A2T4UHL7_9ACTN</name>